<accession>A0A2T7NEC9</accession>
<evidence type="ECO:0000313" key="7">
    <source>
        <dbReference type="Proteomes" id="UP000245119"/>
    </source>
</evidence>
<evidence type="ECO:0000256" key="3">
    <source>
        <dbReference type="SAM" id="MobiDB-lite"/>
    </source>
</evidence>
<dbReference type="Pfam" id="PF12872">
    <property type="entry name" value="OST-HTH"/>
    <property type="match status" value="1"/>
</dbReference>
<dbReference type="InterPro" id="IPR041966">
    <property type="entry name" value="LOTUS-like"/>
</dbReference>
<dbReference type="CDD" id="cd20379">
    <property type="entry name" value="Tudor_dTUD-like"/>
    <property type="match status" value="1"/>
</dbReference>
<dbReference type="Gene3D" id="3.30.420.610">
    <property type="entry name" value="LOTUS domain-like"/>
    <property type="match status" value="1"/>
</dbReference>
<dbReference type="Proteomes" id="UP000245119">
    <property type="component" value="Linkage Group LG13"/>
</dbReference>
<evidence type="ECO:0000259" key="4">
    <source>
        <dbReference type="PROSITE" id="PS50102"/>
    </source>
</evidence>
<proteinExistence type="predicted"/>
<dbReference type="EMBL" id="PZQS01000013">
    <property type="protein sequence ID" value="PVD19505.1"/>
    <property type="molecule type" value="Genomic_DNA"/>
</dbReference>
<dbReference type="InterPro" id="IPR035979">
    <property type="entry name" value="RBD_domain_sf"/>
</dbReference>
<dbReference type="SUPFAM" id="SSF54928">
    <property type="entry name" value="RNA-binding domain, RBD"/>
    <property type="match status" value="2"/>
</dbReference>
<dbReference type="Gene3D" id="3.30.70.330">
    <property type="match status" value="2"/>
</dbReference>
<feature type="domain" description="RRM" evidence="4">
    <location>
        <begin position="275"/>
        <end position="349"/>
    </location>
</feature>
<protein>
    <submittedName>
        <fullName evidence="6">Uncharacterized protein</fullName>
    </submittedName>
</protein>
<feature type="domain" description="HTH OST-type" evidence="5">
    <location>
        <begin position="7"/>
        <end position="81"/>
    </location>
</feature>
<keyword evidence="1 2" id="KW-0694">RNA-binding</keyword>
<evidence type="ECO:0000256" key="2">
    <source>
        <dbReference type="PROSITE-ProRule" id="PRU00176"/>
    </source>
</evidence>
<dbReference type="InterPro" id="IPR025605">
    <property type="entry name" value="OST-HTH/LOTUS_dom"/>
</dbReference>
<gene>
    <name evidence="6" type="ORF">C0Q70_19994</name>
</gene>
<feature type="region of interest" description="Disordered" evidence="3">
    <location>
        <begin position="193"/>
        <end position="215"/>
    </location>
</feature>
<dbReference type="SUPFAM" id="SSF63748">
    <property type="entry name" value="Tudor/PWWP/MBT"/>
    <property type="match status" value="1"/>
</dbReference>
<dbReference type="InterPro" id="IPR012677">
    <property type="entry name" value="Nucleotide-bd_a/b_plait_sf"/>
</dbReference>
<name>A0A2T7NEC9_POMCA</name>
<dbReference type="InterPro" id="IPR000504">
    <property type="entry name" value="RRM_dom"/>
</dbReference>
<keyword evidence="7" id="KW-1185">Reference proteome</keyword>
<dbReference type="CDD" id="cd00590">
    <property type="entry name" value="RRM_SF"/>
    <property type="match status" value="2"/>
</dbReference>
<dbReference type="OrthoDB" id="1879688at2759"/>
<evidence type="ECO:0000259" key="5">
    <source>
        <dbReference type="PROSITE" id="PS51644"/>
    </source>
</evidence>
<reference evidence="6 7" key="1">
    <citation type="submission" date="2018-04" db="EMBL/GenBank/DDBJ databases">
        <title>The genome of golden apple snail Pomacea canaliculata provides insight into stress tolerance and invasive adaptation.</title>
        <authorList>
            <person name="Liu C."/>
            <person name="Liu B."/>
            <person name="Ren Y."/>
            <person name="Zhang Y."/>
            <person name="Wang H."/>
            <person name="Li S."/>
            <person name="Jiang F."/>
            <person name="Yin L."/>
            <person name="Zhang G."/>
            <person name="Qian W."/>
            <person name="Fan W."/>
        </authorList>
    </citation>
    <scope>NUCLEOTIDE SEQUENCE [LARGE SCALE GENOMIC DNA]</scope>
    <source>
        <strain evidence="6">SZHN2017</strain>
        <tissue evidence="6">Muscle</tissue>
    </source>
</reference>
<dbReference type="PANTHER" id="PTHR48025">
    <property type="entry name" value="OS02G0815200 PROTEIN"/>
    <property type="match status" value="1"/>
</dbReference>
<dbReference type="STRING" id="400727.A0A2T7NEC9"/>
<evidence type="ECO:0000313" key="6">
    <source>
        <dbReference type="EMBL" id="PVD19505.1"/>
    </source>
</evidence>
<dbReference type="PROSITE" id="PS51644">
    <property type="entry name" value="HTH_OST"/>
    <property type="match status" value="1"/>
</dbReference>
<dbReference type="AlphaFoldDB" id="A0A2T7NEC9"/>
<dbReference type="InterPro" id="IPR050502">
    <property type="entry name" value="Euk_RNA-bind_prot"/>
</dbReference>
<dbReference type="PANTHER" id="PTHR48025:SF1">
    <property type="entry name" value="RRM DOMAIN-CONTAINING PROTEIN"/>
    <property type="match status" value="1"/>
</dbReference>
<evidence type="ECO:0000256" key="1">
    <source>
        <dbReference type="ARBA" id="ARBA00022884"/>
    </source>
</evidence>
<sequence length="600" mass="67737">MASAMGIPEKIKSNVRAMLQSKKEGVPIAIFFKNYMELFEEPLDLRKMGFKRVEDFVSAIPDIARLELSQIDQGYRILKAKLQNSFPVASIEQEHMPASHLKDYKTAKRTSGHNACSDWDNEETDLQPDAKGLYSLCFSGSNKPSQPLEPLFNQAGPLCRIHENKGMVFIQYYSRESALKAIDMFPHLNLRATRGKKPSSVQSGSPNEKKQIKSTTMQAADYNRNAQTGKRAEENFNRNAKVSPSEECEYLSPKGVQKTPFETPSVNKGSPKRERKLFISNISMNATKEELYDLLRERHHVGKLIFRSFGHVRLAFVTMRSKEEADVLMQEFDTMLWHGRALSVQLYEKKPRQEMLKGKNLDKTPTKRGQVKKRELIALFFRYHPINVTFMSNEGCKKAVIQLSSPEDVKKAVAEMNQQVYMGKTLLVDLPPVSPPHEKNEGEPVLSTLLKLREFIIKQMAKPILKIRLGQRLEVLVTSVVSDRAWIFSTTKGSDSAGVFFIDYGNTAFVPWGKIAFCSNNSIWDQCAMATPFTLTDPVVNLKERELTSITVEVTACETEGEEGNFIVARPISLTGMSQILVAAAAVKQMTLKNRHVQSS</sequence>
<comment type="caution">
    <text evidence="6">The sequence shown here is derived from an EMBL/GenBank/DDBJ whole genome shotgun (WGS) entry which is preliminary data.</text>
</comment>
<dbReference type="PROSITE" id="PS50102">
    <property type="entry name" value="RRM"/>
    <property type="match status" value="1"/>
</dbReference>
<organism evidence="6 7">
    <name type="scientific">Pomacea canaliculata</name>
    <name type="common">Golden apple snail</name>
    <dbReference type="NCBI Taxonomy" id="400727"/>
    <lineage>
        <taxon>Eukaryota</taxon>
        <taxon>Metazoa</taxon>
        <taxon>Spiralia</taxon>
        <taxon>Lophotrochozoa</taxon>
        <taxon>Mollusca</taxon>
        <taxon>Gastropoda</taxon>
        <taxon>Caenogastropoda</taxon>
        <taxon>Architaenioglossa</taxon>
        <taxon>Ampullarioidea</taxon>
        <taxon>Ampullariidae</taxon>
        <taxon>Pomacea</taxon>
    </lineage>
</organism>
<dbReference type="GO" id="GO:0005634">
    <property type="term" value="C:nucleus"/>
    <property type="evidence" value="ECO:0007669"/>
    <property type="project" value="TreeGrafter"/>
</dbReference>
<dbReference type="GO" id="GO:0003729">
    <property type="term" value="F:mRNA binding"/>
    <property type="evidence" value="ECO:0007669"/>
    <property type="project" value="TreeGrafter"/>
</dbReference>
<dbReference type="SMART" id="SM00360">
    <property type="entry name" value="RRM"/>
    <property type="match status" value="2"/>
</dbReference>